<organism evidence="1">
    <name type="scientific">marine sediment metagenome</name>
    <dbReference type="NCBI Taxonomy" id="412755"/>
    <lineage>
        <taxon>unclassified sequences</taxon>
        <taxon>metagenomes</taxon>
        <taxon>ecological metagenomes</taxon>
    </lineage>
</organism>
<name>A0A0F9P8V1_9ZZZZ</name>
<dbReference type="EMBL" id="LAZR01002577">
    <property type="protein sequence ID" value="KKN28260.1"/>
    <property type="molecule type" value="Genomic_DNA"/>
</dbReference>
<comment type="caution">
    <text evidence="1">The sequence shown here is derived from an EMBL/GenBank/DDBJ whole genome shotgun (WGS) entry which is preliminary data.</text>
</comment>
<accession>A0A0F9P8V1</accession>
<gene>
    <name evidence="1" type="ORF">LCGC14_0856150</name>
</gene>
<reference evidence="1" key="1">
    <citation type="journal article" date="2015" name="Nature">
        <title>Complex archaea that bridge the gap between prokaryotes and eukaryotes.</title>
        <authorList>
            <person name="Spang A."/>
            <person name="Saw J.H."/>
            <person name="Jorgensen S.L."/>
            <person name="Zaremba-Niedzwiedzka K."/>
            <person name="Martijn J."/>
            <person name="Lind A.E."/>
            <person name="van Eijk R."/>
            <person name="Schleper C."/>
            <person name="Guy L."/>
            <person name="Ettema T.J."/>
        </authorList>
    </citation>
    <scope>NUCLEOTIDE SEQUENCE</scope>
</reference>
<evidence type="ECO:0000313" key="1">
    <source>
        <dbReference type="EMBL" id="KKN28260.1"/>
    </source>
</evidence>
<sequence length="259" mass="28864">MAKTRAQIKTSIDFNTGRATEKDGLIDDLCDQALKLAIGKHPFRDAQDDPTIIAITEDAVSVDISAITNLVHIVTARIIQDSGTLSRLLHMRDRTWWDRNVVEAGDNQKGWPANGLRWESTVLLERPAESDLQLQLVVSQDKTFTADSTETPVKILDTFIVQYVTAFVFLSIQNMQSYAFWKNIALGFKWDDGVVGGTLGHAILTDKFDISEEMHAQAPGGESGHHHNRGVAILNNLIHYDLQGNAIPHDLFGQVVTWY</sequence>
<proteinExistence type="predicted"/>
<dbReference type="AlphaFoldDB" id="A0A0F9P8V1"/>
<protein>
    <submittedName>
        <fullName evidence="1">Uncharacterized protein</fullName>
    </submittedName>
</protein>